<dbReference type="Proteomes" id="UP000470878">
    <property type="component" value="Unassembled WGS sequence"/>
</dbReference>
<evidence type="ECO:0000313" key="3">
    <source>
        <dbReference type="Proteomes" id="UP000470878"/>
    </source>
</evidence>
<sequence length="187" mass="21499">MTIFVILLIYKFIKGTFEYEKVTRFELIIIPVYSAIMMVLSLENVRSLTAAGITIILLILGASIGFLQASKTQIKDTNKLDSHQRPILKIKRNWPYLVGWLVSFAIGISVEVFYGAHINATEISHELFEEVLKDLSTIAFFRSHNAWFIWVLNVATSFTYGACLMVRYPKIREAVRRKNKVTNTRSY</sequence>
<keyword evidence="1" id="KW-0472">Membrane</keyword>
<feature type="transmembrane region" description="Helical" evidence="1">
    <location>
        <begin position="147"/>
        <end position="168"/>
    </location>
</feature>
<dbReference type="AlphaFoldDB" id="A0A7X2G527"/>
<dbReference type="EMBL" id="WJMX01000014">
    <property type="protein sequence ID" value="MRH80757.1"/>
    <property type="molecule type" value="Genomic_DNA"/>
</dbReference>
<gene>
    <name evidence="2" type="ORF">GIX77_08285</name>
</gene>
<protein>
    <submittedName>
        <fullName evidence="2">Hydrophobic protein</fullName>
    </submittedName>
</protein>
<reference evidence="2 3" key="1">
    <citation type="submission" date="2019-11" db="EMBL/GenBank/DDBJ databases">
        <title>Draft genome sequence of 12 host-associated Lactobacillus reuteri rodent strains.</title>
        <authorList>
            <person name="Zhang S."/>
            <person name="Ozcam M."/>
            <person name="Van Pijkeren J.P."/>
        </authorList>
    </citation>
    <scope>NUCLEOTIDE SEQUENCE [LARGE SCALE GENOMIC DNA]</scope>
    <source>
        <strain evidence="2 3">CR</strain>
    </source>
</reference>
<comment type="caution">
    <text evidence="2">The sequence shown here is derived from an EMBL/GenBank/DDBJ whole genome shotgun (WGS) entry which is preliminary data.</text>
</comment>
<dbReference type="RefSeq" id="WP_153703432.1">
    <property type="nucleotide sequence ID" value="NZ_WJMX01000014.1"/>
</dbReference>
<evidence type="ECO:0000313" key="2">
    <source>
        <dbReference type="EMBL" id="MRH80757.1"/>
    </source>
</evidence>
<keyword evidence="1" id="KW-0812">Transmembrane</keyword>
<organism evidence="2 3">
    <name type="scientific">Limosilactobacillus reuteri</name>
    <name type="common">Lactobacillus reuteri</name>
    <dbReference type="NCBI Taxonomy" id="1598"/>
    <lineage>
        <taxon>Bacteria</taxon>
        <taxon>Bacillati</taxon>
        <taxon>Bacillota</taxon>
        <taxon>Bacilli</taxon>
        <taxon>Lactobacillales</taxon>
        <taxon>Lactobacillaceae</taxon>
        <taxon>Limosilactobacillus</taxon>
    </lineage>
</organism>
<accession>A0A7X2G527</accession>
<keyword evidence="1" id="KW-1133">Transmembrane helix</keyword>
<proteinExistence type="predicted"/>
<evidence type="ECO:0000256" key="1">
    <source>
        <dbReference type="SAM" id="Phobius"/>
    </source>
</evidence>
<feature type="transmembrane region" description="Helical" evidence="1">
    <location>
        <begin position="21"/>
        <end position="42"/>
    </location>
</feature>
<feature type="transmembrane region" description="Helical" evidence="1">
    <location>
        <begin position="48"/>
        <end position="69"/>
    </location>
</feature>
<feature type="transmembrane region" description="Helical" evidence="1">
    <location>
        <begin position="94"/>
        <end position="116"/>
    </location>
</feature>
<name>A0A7X2G527_LIMRT</name>